<dbReference type="Proteomes" id="UP000799423">
    <property type="component" value="Unassembled WGS sequence"/>
</dbReference>
<keyword evidence="1" id="KW-0812">Transmembrane</keyword>
<accession>A0A6A7AXL3</accession>
<proteinExistence type="predicted"/>
<evidence type="ECO:0000256" key="1">
    <source>
        <dbReference type="SAM" id="Phobius"/>
    </source>
</evidence>
<dbReference type="OrthoDB" id="3210850at2759"/>
<organism evidence="2 3">
    <name type="scientific">Plenodomus tracheiphilus IPT5</name>
    <dbReference type="NCBI Taxonomy" id="1408161"/>
    <lineage>
        <taxon>Eukaryota</taxon>
        <taxon>Fungi</taxon>
        <taxon>Dikarya</taxon>
        <taxon>Ascomycota</taxon>
        <taxon>Pezizomycotina</taxon>
        <taxon>Dothideomycetes</taxon>
        <taxon>Pleosporomycetidae</taxon>
        <taxon>Pleosporales</taxon>
        <taxon>Pleosporineae</taxon>
        <taxon>Leptosphaeriaceae</taxon>
        <taxon>Plenodomus</taxon>
    </lineage>
</organism>
<dbReference type="AlphaFoldDB" id="A0A6A7AXL3"/>
<keyword evidence="3" id="KW-1185">Reference proteome</keyword>
<feature type="transmembrane region" description="Helical" evidence="1">
    <location>
        <begin position="159"/>
        <end position="181"/>
    </location>
</feature>
<gene>
    <name evidence="2" type="ORF">T440DRAFT_471451</name>
</gene>
<sequence>MPPRTSYSLAYSVVFRSQNGPTQGDTLMRFPTNKTSQRPELPDQSNHIPTYKLLRIPVSHSVCSIYTRHSEPHLDILVDKPLNVVLELIAIGPFTRIALPTWYVPCAIYNVVDERVVWETFGELVSIGVHNGDSRFWYPHAVPQLHATSKNVCAEIMRIVLITFALDAVSFTAASPIAQAGNVFRSEGADVQLGERPENRTAVVVMCILYTFLLALAQGEFCVG</sequence>
<keyword evidence="1" id="KW-1133">Transmembrane helix</keyword>
<evidence type="ECO:0000313" key="2">
    <source>
        <dbReference type="EMBL" id="KAF2846935.1"/>
    </source>
</evidence>
<name>A0A6A7AXL3_9PLEO</name>
<evidence type="ECO:0000313" key="3">
    <source>
        <dbReference type="Proteomes" id="UP000799423"/>
    </source>
</evidence>
<protein>
    <submittedName>
        <fullName evidence="2">Uncharacterized protein</fullName>
    </submittedName>
</protein>
<keyword evidence="1" id="KW-0472">Membrane</keyword>
<feature type="transmembrane region" description="Helical" evidence="1">
    <location>
        <begin position="201"/>
        <end position="223"/>
    </location>
</feature>
<dbReference type="EMBL" id="MU006330">
    <property type="protein sequence ID" value="KAF2846935.1"/>
    <property type="molecule type" value="Genomic_DNA"/>
</dbReference>
<reference evidence="2" key="1">
    <citation type="submission" date="2020-01" db="EMBL/GenBank/DDBJ databases">
        <authorList>
            <consortium name="DOE Joint Genome Institute"/>
            <person name="Haridas S."/>
            <person name="Albert R."/>
            <person name="Binder M."/>
            <person name="Bloem J."/>
            <person name="Labutti K."/>
            <person name="Salamov A."/>
            <person name="Andreopoulos B."/>
            <person name="Baker S.E."/>
            <person name="Barry K."/>
            <person name="Bills G."/>
            <person name="Bluhm B.H."/>
            <person name="Cannon C."/>
            <person name="Castanera R."/>
            <person name="Culley D.E."/>
            <person name="Daum C."/>
            <person name="Ezra D."/>
            <person name="Gonzalez J.B."/>
            <person name="Henrissat B."/>
            <person name="Kuo A."/>
            <person name="Liang C."/>
            <person name="Lipzen A."/>
            <person name="Lutzoni F."/>
            <person name="Magnuson J."/>
            <person name="Mondo S."/>
            <person name="Nolan M."/>
            <person name="Ohm R."/>
            <person name="Pangilinan J."/>
            <person name="Park H.-J."/>
            <person name="Ramirez L."/>
            <person name="Alfaro M."/>
            <person name="Sun H."/>
            <person name="Tritt A."/>
            <person name="Yoshinaga Y."/>
            <person name="Zwiers L.-H."/>
            <person name="Turgeon B.G."/>
            <person name="Goodwin S.B."/>
            <person name="Spatafora J.W."/>
            <person name="Crous P.W."/>
            <person name="Grigoriev I.V."/>
        </authorList>
    </citation>
    <scope>NUCLEOTIDE SEQUENCE</scope>
    <source>
        <strain evidence="2">IPT5</strain>
    </source>
</reference>